<proteinExistence type="inferred from homology"/>
<dbReference type="KEGG" id="mid:MIP_05358"/>
<dbReference type="PANTHER" id="PTHR46766">
    <property type="entry name" value="GLUTAMINE-RICH PROTEIN 2"/>
    <property type="match status" value="1"/>
</dbReference>
<dbReference type="Gene3D" id="1.20.1260.20">
    <property type="entry name" value="PPE superfamily"/>
    <property type="match status" value="1"/>
</dbReference>
<sequence>MKDAPNVFEHQPHRPPPAEAVMDFATLPPEINSALMYSGPGAGSMVAAAAAWDKLAARLCTAAADYRAVTAKLAAQWEGPAPSALREAARYVDWLDANAARSQEAAVQLGAAAGAHEAAFAATVPPPAIAGNRARRTALVSANWLGQHSAAIADVDTDYDAMWARNAGAMYAYADAAAGAATLAPFTPPPSDAGARADSWLLKAAPDVISAGRRVMSAIPGALEHLSSASRTTFEASLSSVTPSLSKLNSLTAPSDFAIGHLNSMNKAAALRTLFPRPAAVDGVNARVGRGVSLGALSVPRSWTTAASAAQGLGGDRRAKAPAWSGPVGAAVRAESRRPS</sequence>
<dbReference type="Pfam" id="PF00823">
    <property type="entry name" value="PPE"/>
    <property type="match status" value="1"/>
</dbReference>
<feature type="domain" description="PPE" evidence="3">
    <location>
        <begin position="23"/>
        <end position="182"/>
    </location>
</feature>
<dbReference type="InterPro" id="IPR000030">
    <property type="entry name" value="PPE_dom"/>
</dbReference>
<organism evidence="4 5">
    <name type="scientific">Mycobacterium indicus pranii (strain DSM 45239 / MTCC 9506)</name>
    <dbReference type="NCBI Taxonomy" id="1232724"/>
    <lineage>
        <taxon>Bacteria</taxon>
        <taxon>Bacillati</taxon>
        <taxon>Actinomycetota</taxon>
        <taxon>Actinomycetes</taxon>
        <taxon>Mycobacteriales</taxon>
        <taxon>Mycobacteriaceae</taxon>
        <taxon>Mycobacterium</taxon>
        <taxon>Mycobacterium avium complex (MAC)</taxon>
    </lineage>
</organism>
<feature type="region of interest" description="Disordered" evidence="2">
    <location>
        <begin position="311"/>
        <end position="340"/>
    </location>
</feature>
<evidence type="ECO:0000259" key="3">
    <source>
        <dbReference type="Pfam" id="PF00823"/>
    </source>
</evidence>
<accession>J9WJZ4</accession>
<dbReference type="HOGENOM" id="CLU_000243_0_2_11"/>
<reference evidence="4 5" key="2">
    <citation type="journal article" date="2012" name="Nucleic Acids Res.">
        <title>Massive gene acquisitions in Mycobacterium indicus pranii provide a perspective on mycobacterial evolution.</title>
        <authorList>
            <person name="Saini V."/>
            <person name="Raghuvanshi S."/>
            <person name="Khurana J.P."/>
            <person name="Ahmed N."/>
            <person name="Hasnain S.E."/>
            <person name="Tyagi A.K."/>
            <person name="Tyagi A.K."/>
        </authorList>
    </citation>
    <scope>NUCLEOTIDE SEQUENCE [LARGE SCALE GENOMIC DNA]</scope>
    <source>
        <strain evidence="5">DSM 45239 / MTCC 9506</strain>
    </source>
</reference>
<dbReference type="PANTHER" id="PTHR46766:SF1">
    <property type="entry name" value="GLUTAMINE-RICH PROTEIN 2"/>
    <property type="match status" value="1"/>
</dbReference>
<evidence type="ECO:0000313" key="5">
    <source>
        <dbReference type="Proteomes" id="UP000007329"/>
    </source>
</evidence>
<dbReference type="InterPro" id="IPR038332">
    <property type="entry name" value="PPE_sf"/>
</dbReference>
<evidence type="ECO:0000256" key="2">
    <source>
        <dbReference type="SAM" id="MobiDB-lite"/>
    </source>
</evidence>
<evidence type="ECO:0000256" key="1">
    <source>
        <dbReference type="ARBA" id="ARBA00010652"/>
    </source>
</evidence>
<comment type="similarity">
    <text evidence="1">Belongs to the mycobacterial PPE family.</text>
</comment>
<dbReference type="EMBL" id="CP002275">
    <property type="protein sequence ID" value="AFS15611.1"/>
    <property type="molecule type" value="Genomic_DNA"/>
</dbReference>
<name>J9WJZ4_MYCIP</name>
<dbReference type="Proteomes" id="UP000007329">
    <property type="component" value="Chromosome"/>
</dbReference>
<gene>
    <name evidence="4" type="ORF">MIP_05358</name>
</gene>
<dbReference type="AlphaFoldDB" id="J9WJZ4"/>
<protein>
    <submittedName>
        <fullName evidence="4">PPE family protein</fullName>
    </submittedName>
</protein>
<evidence type="ECO:0000313" key="4">
    <source>
        <dbReference type="EMBL" id="AFS15611.1"/>
    </source>
</evidence>
<reference evidence="4 5" key="1">
    <citation type="journal article" date="2007" name="PLoS ONE">
        <title>Molecular analysis of a leprosy immunotherapeutic bacillus provides insights into Mycobacterium evolution.</title>
        <authorList>
            <person name="Ahmed N."/>
            <person name="Saini V."/>
            <person name="Raghuvanshi S."/>
            <person name="Khurana J.P."/>
            <person name="Tyagi A.K."/>
            <person name="Tyagi A.K."/>
            <person name="Hasnain S.E."/>
        </authorList>
    </citation>
    <scope>NUCLEOTIDE SEQUENCE [LARGE SCALE GENOMIC DNA]</scope>
    <source>
        <strain evidence="4">MTCC 9506</strain>
    </source>
</reference>
<dbReference type="SUPFAM" id="SSF140459">
    <property type="entry name" value="PE/PPE dimer-like"/>
    <property type="match status" value="1"/>
</dbReference>
<dbReference type="PATRIC" id="fig|1232724.3.peg.3648"/>
<dbReference type="GO" id="GO:0052572">
    <property type="term" value="P:response to host immune response"/>
    <property type="evidence" value="ECO:0007669"/>
    <property type="project" value="TreeGrafter"/>
</dbReference>